<evidence type="ECO:0000256" key="2">
    <source>
        <dbReference type="SAM" id="SignalP"/>
    </source>
</evidence>
<dbReference type="Proteomes" id="UP001165565">
    <property type="component" value="Unassembled WGS sequence"/>
</dbReference>
<dbReference type="SUPFAM" id="SSF56300">
    <property type="entry name" value="Metallo-dependent phosphatases"/>
    <property type="match status" value="1"/>
</dbReference>
<evidence type="ECO:0000313" key="5">
    <source>
        <dbReference type="Proteomes" id="UP001165565"/>
    </source>
</evidence>
<dbReference type="GO" id="GO:0016787">
    <property type="term" value="F:hydrolase activity"/>
    <property type="evidence" value="ECO:0007669"/>
    <property type="project" value="InterPro"/>
</dbReference>
<feature type="compositionally biased region" description="Low complexity" evidence="1">
    <location>
        <begin position="19"/>
        <end position="31"/>
    </location>
</feature>
<organism evidence="4 5">
    <name type="scientific">Sphingomonas lycopersici</name>
    <dbReference type="NCBI Taxonomy" id="2951807"/>
    <lineage>
        <taxon>Bacteria</taxon>
        <taxon>Pseudomonadati</taxon>
        <taxon>Pseudomonadota</taxon>
        <taxon>Alphaproteobacteria</taxon>
        <taxon>Sphingomonadales</taxon>
        <taxon>Sphingomonadaceae</taxon>
        <taxon>Sphingomonas</taxon>
    </lineage>
</organism>
<proteinExistence type="predicted"/>
<gene>
    <name evidence="4" type="ORF">NEE01_03290</name>
</gene>
<dbReference type="Gene3D" id="3.60.21.10">
    <property type="match status" value="1"/>
</dbReference>
<dbReference type="PROSITE" id="PS51257">
    <property type="entry name" value="PROKAR_LIPOPROTEIN"/>
    <property type="match status" value="1"/>
</dbReference>
<evidence type="ECO:0000313" key="4">
    <source>
        <dbReference type="EMBL" id="MCW6533802.1"/>
    </source>
</evidence>
<dbReference type="Pfam" id="PF00149">
    <property type="entry name" value="Metallophos"/>
    <property type="match status" value="1"/>
</dbReference>
<dbReference type="RefSeq" id="WP_265267844.1">
    <property type="nucleotide sequence ID" value="NZ_JANFAV010000001.1"/>
</dbReference>
<keyword evidence="2" id="KW-0732">Signal</keyword>
<dbReference type="AlphaFoldDB" id="A0AA41Z6L4"/>
<reference evidence="4" key="1">
    <citation type="submission" date="2022-06" db="EMBL/GenBank/DDBJ databases">
        <title>Sphingomonas sp. nov. isolated from rhizosphere soil of tomato.</title>
        <authorList>
            <person name="Dong H."/>
            <person name="Gao R."/>
        </authorList>
    </citation>
    <scope>NUCLEOTIDE SEQUENCE</scope>
    <source>
        <strain evidence="4">MMSM24</strain>
    </source>
</reference>
<dbReference type="InterPro" id="IPR004843">
    <property type="entry name" value="Calcineurin-like_PHP"/>
</dbReference>
<protein>
    <submittedName>
        <fullName evidence="4">Metallophosphoesterase</fullName>
    </submittedName>
</protein>
<dbReference type="EMBL" id="JANFAV010000001">
    <property type="protein sequence ID" value="MCW6533802.1"/>
    <property type="molecule type" value="Genomic_DNA"/>
</dbReference>
<evidence type="ECO:0000256" key="1">
    <source>
        <dbReference type="SAM" id="MobiDB-lite"/>
    </source>
</evidence>
<evidence type="ECO:0000259" key="3">
    <source>
        <dbReference type="Pfam" id="PF00149"/>
    </source>
</evidence>
<feature type="domain" description="Calcineurin-like phosphoesterase" evidence="3">
    <location>
        <begin position="46"/>
        <end position="273"/>
    </location>
</feature>
<sequence length="339" mass="37487">MRFRLIGTVVAALACTAAAPSPSPRADGGPAQARTDARPPAPSPAFRFVVIGDRTDGARPGVFDRAMEQINLLAPTFVINVGDLIEGYSEDGQLVEKEWDEVDALTRRLEAPFYRVVGNHDIGNATMRAIWQRRNGAAHYHFRYKDVLFIALDTEEIPPPRFNQVLSKEFTKDEIRQAVLALSADPAQRDADFAANPRTKAAADRIMALQRIDFSDAQMRDVEQVIAANRDARWTFVLMHRPAWKAESSGFKRIEAALAGMPHTFLAGHLHTYDYQRRDGVDYIQMGTTGGRQDAGTKKLGTMDHVLFVSMMKDGPRIANIRLDGLYGVEGPAATAPPK</sequence>
<dbReference type="InterPro" id="IPR051918">
    <property type="entry name" value="STPP_CPPED1"/>
</dbReference>
<comment type="caution">
    <text evidence="4">The sequence shown here is derived from an EMBL/GenBank/DDBJ whole genome shotgun (WGS) entry which is preliminary data.</text>
</comment>
<dbReference type="PANTHER" id="PTHR43143:SF1">
    <property type="entry name" value="SERINE_THREONINE-PROTEIN PHOSPHATASE CPPED1"/>
    <property type="match status" value="1"/>
</dbReference>
<feature type="signal peptide" evidence="2">
    <location>
        <begin position="1"/>
        <end position="26"/>
    </location>
</feature>
<dbReference type="InterPro" id="IPR029052">
    <property type="entry name" value="Metallo-depent_PP-like"/>
</dbReference>
<dbReference type="PANTHER" id="PTHR43143">
    <property type="entry name" value="METALLOPHOSPHOESTERASE, CALCINEURIN SUPERFAMILY"/>
    <property type="match status" value="1"/>
</dbReference>
<accession>A0AA41Z6L4</accession>
<keyword evidence="5" id="KW-1185">Reference proteome</keyword>
<name>A0AA41Z6L4_9SPHN</name>
<feature type="region of interest" description="Disordered" evidence="1">
    <location>
        <begin position="19"/>
        <end position="43"/>
    </location>
</feature>
<feature type="chain" id="PRO_5041342368" evidence="2">
    <location>
        <begin position="27"/>
        <end position="339"/>
    </location>
</feature>